<dbReference type="RefSeq" id="WP_017130115.1">
    <property type="nucleotide sequence ID" value="NZ_CP014135.1"/>
</dbReference>
<keyword evidence="2" id="KW-1185">Reference proteome</keyword>
<dbReference type="EMBL" id="CP014135">
    <property type="protein sequence ID" value="AMB85347.1"/>
    <property type="molecule type" value="Genomic_DNA"/>
</dbReference>
<evidence type="ECO:0000313" key="1">
    <source>
        <dbReference type="EMBL" id="AMB85347.1"/>
    </source>
</evidence>
<gene>
    <name evidence="1" type="ORF">AWM79_08535</name>
</gene>
<name>A0A0X1SZV4_PSEAA</name>
<dbReference type="KEGG" id="pagb:AWM79_08535"/>
<organism evidence="1 2">
    <name type="scientific">Pseudomonas agarici</name>
    <dbReference type="NCBI Taxonomy" id="46677"/>
    <lineage>
        <taxon>Bacteria</taxon>
        <taxon>Pseudomonadati</taxon>
        <taxon>Pseudomonadota</taxon>
        <taxon>Gammaproteobacteria</taxon>
        <taxon>Pseudomonadales</taxon>
        <taxon>Pseudomonadaceae</taxon>
        <taxon>Pseudomonas</taxon>
    </lineage>
</organism>
<sequence>MQVSDQDVVTDLQLDDWFEAPTHEAAVEMMQADAVVPFGTAMWPF</sequence>
<dbReference type="AlphaFoldDB" id="A0A0X1SZV4"/>
<proteinExistence type="predicted"/>
<reference evidence="1 2" key="1">
    <citation type="submission" date="2016-01" db="EMBL/GenBank/DDBJ databases">
        <authorList>
            <person name="McClelland M."/>
            <person name="Jain A."/>
            <person name="Saraogi P."/>
            <person name="Mendelson R."/>
            <person name="Westerman R."/>
            <person name="SanMiguel P."/>
            <person name="Csonka L."/>
        </authorList>
    </citation>
    <scope>NUCLEOTIDE SEQUENCE [LARGE SCALE GENOMIC DNA]</scope>
    <source>
        <strain evidence="1 2">NCPPB 2472</strain>
    </source>
</reference>
<dbReference type="Proteomes" id="UP000063229">
    <property type="component" value="Chromosome"/>
</dbReference>
<protein>
    <submittedName>
        <fullName evidence="1">Mercuric reductase</fullName>
    </submittedName>
</protein>
<accession>A0A0X1SZV4</accession>
<evidence type="ECO:0000313" key="2">
    <source>
        <dbReference type="Proteomes" id="UP000063229"/>
    </source>
</evidence>